<evidence type="ECO:0000259" key="3">
    <source>
        <dbReference type="Pfam" id="PF13614"/>
    </source>
</evidence>
<evidence type="ECO:0000259" key="2">
    <source>
        <dbReference type="Pfam" id="PF03796"/>
    </source>
</evidence>
<feature type="region of interest" description="Disordered" evidence="1">
    <location>
        <begin position="128"/>
        <end position="151"/>
    </location>
</feature>
<evidence type="ECO:0000313" key="5">
    <source>
        <dbReference type="Proteomes" id="UP000276587"/>
    </source>
</evidence>
<dbReference type="Pfam" id="PF13614">
    <property type="entry name" value="AAA_31"/>
    <property type="match status" value="1"/>
</dbReference>
<dbReference type="GO" id="GO:0005524">
    <property type="term" value="F:ATP binding"/>
    <property type="evidence" value="ECO:0007669"/>
    <property type="project" value="InterPro"/>
</dbReference>
<dbReference type="PANTHER" id="PTHR30153:SF2">
    <property type="entry name" value="REPLICATIVE DNA HELICASE"/>
    <property type="match status" value="1"/>
</dbReference>
<dbReference type="PANTHER" id="PTHR30153">
    <property type="entry name" value="REPLICATIVE DNA HELICASE DNAB"/>
    <property type="match status" value="1"/>
</dbReference>
<dbReference type="Proteomes" id="UP000276587">
    <property type="component" value="Unassembled WGS sequence"/>
</dbReference>
<feature type="compositionally biased region" description="Polar residues" evidence="1">
    <location>
        <begin position="131"/>
        <end position="142"/>
    </location>
</feature>
<evidence type="ECO:0000256" key="1">
    <source>
        <dbReference type="SAM" id="MobiDB-lite"/>
    </source>
</evidence>
<dbReference type="Pfam" id="PF03796">
    <property type="entry name" value="DnaB_C"/>
    <property type="match status" value="1"/>
</dbReference>
<organism evidence="4 5">
    <name type="scientific">Pseudomonas marginalis pv. marginalis</name>
    <dbReference type="NCBI Taxonomy" id="97473"/>
    <lineage>
        <taxon>Bacteria</taxon>
        <taxon>Pseudomonadati</taxon>
        <taxon>Pseudomonadota</taxon>
        <taxon>Gammaproteobacteria</taxon>
        <taxon>Pseudomonadales</taxon>
        <taxon>Pseudomonadaceae</taxon>
        <taxon>Pseudomonas</taxon>
    </lineage>
</organism>
<accession>A0A3M4AH90</accession>
<dbReference type="InterPro" id="IPR027417">
    <property type="entry name" value="P-loop_NTPase"/>
</dbReference>
<feature type="domain" description="SF4 helicase" evidence="2">
    <location>
        <begin position="70"/>
        <end position="123"/>
    </location>
</feature>
<dbReference type="GO" id="GO:0003678">
    <property type="term" value="F:DNA helicase activity"/>
    <property type="evidence" value="ECO:0007669"/>
    <property type="project" value="InterPro"/>
</dbReference>
<dbReference type="EMBL" id="RBQF01000265">
    <property type="protein sequence ID" value="RMP05624.1"/>
    <property type="molecule type" value="Genomic_DNA"/>
</dbReference>
<dbReference type="AlphaFoldDB" id="A0A3M4AH90"/>
<dbReference type="RefSeq" id="WP_064052779.1">
    <property type="nucleotide sequence ID" value="NZ_RBPW01000143.1"/>
</dbReference>
<dbReference type="GO" id="GO:0005829">
    <property type="term" value="C:cytosol"/>
    <property type="evidence" value="ECO:0007669"/>
    <property type="project" value="TreeGrafter"/>
</dbReference>
<dbReference type="InterPro" id="IPR025669">
    <property type="entry name" value="AAA_dom"/>
</dbReference>
<proteinExistence type="predicted"/>
<reference evidence="4 5" key="1">
    <citation type="submission" date="2018-08" db="EMBL/GenBank/DDBJ databases">
        <title>Recombination of ecologically and evolutionarily significant loci maintains genetic cohesion in the Pseudomonas syringae species complex.</title>
        <authorList>
            <person name="Dillon M."/>
            <person name="Thakur S."/>
            <person name="Almeida R.N.D."/>
            <person name="Weir B.S."/>
            <person name="Guttman D.S."/>
        </authorList>
    </citation>
    <scope>NUCLEOTIDE SEQUENCE [LARGE SCALE GENOMIC DNA]</scope>
    <source>
        <strain evidence="4 5">ICMP 3555</strain>
    </source>
</reference>
<dbReference type="InterPro" id="IPR007694">
    <property type="entry name" value="DNA_helicase_DnaB-like_C"/>
</dbReference>
<dbReference type="Gene3D" id="3.40.50.300">
    <property type="entry name" value="P-loop containing nucleotide triphosphate hydrolases"/>
    <property type="match status" value="2"/>
</dbReference>
<sequence length="151" mass="15996">MKVAAVVSTKGGPGKTTVGVNLGAFCADAGIRILPIDLDNQPSLSSFYALSHEALERIDYHFNEGESITGIPSGLEAMRQITGGFQDADLIVIAARPSMGKTSLTFSVVDAAPQQKPTNTVQIYRHVDGRQTASSTDQSGSDRSAYPTRLP</sequence>
<feature type="domain" description="AAA" evidence="3">
    <location>
        <begin position="1"/>
        <end position="58"/>
    </location>
</feature>
<comment type="caution">
    <text evidence="4">The sequence shown here is derived from an EMBL/GenBank/DDBJ whole genome shotgun (WGS) entry which is preliminary data.</text>
</comment>
<evidence type="ECO:0008006" key="6">
    <source>
        <dbReference type="Google" id="ProtNLM"/>
    </source>
</evidence>
<evidence type="ECO:0000313" key="4">
    <source>
        <dbReference type="EMBL" id="RMP05624.1"/>
    </source>
</evidence>
<protein>
    <recommendedName>
        <fullName evidence="6">CobQ/CobB/MinD/ParA nucleotide binding domain-containing protein</fullName>
    </recommendedName>
</protein>
<gene>
    <name evidence="4" type="ORF">ALQ29_01544</name>
</gene>
<dbReference type="GO" id="GO:0006260">
    <property type="term" value="P:DNA replication"/>
    <property type="evidence" value="ECO:0007669"/>
    <property type="project" value="InterPro"/>
</dbReference>
<keyword evidence="5" id="KW-1185">Reference proteome</keyword>
<name>A0A3M4AH90_PSEMA</name>
<dbReference type="CDD" id="cd02042">
    <property type="entry name" value="ParAB_family"/>
    <property type="match status" value="1"/>
</dbReference>
<dbReference type="SUPFAM" id="SSF52540">
    <property type="entry name" value="P-loop containing nucleoside triphosphate hydrolases"/>
    <property type="match status" value="1"/>
</dbReference>